<sequence length="358" mass="38336">MNARALPWLLILAALGLLLWALPRSNVMERLSPGPAVTLSSNEIFRTQRPTTFRIERRGGVLGEQTLGIGTGFFIDPDGTALTAYHVVEGGQSFQALTPGGRRYPLQVVGFDAQSDLAVLKVKARGPVQATRIAHRTPRVGERVLAIGNSNGEFLQRRSGRLLRLDVEAIRADFPAGTLELDAPLAPGDSGGPIFDAAGEVIGVVSYIRLQNEELTSYAIPVRADAQLLADLRAGEKRDVPIIGFTTFSSGGLPPEGYRELGLQADYGVIVGEVTPGGPAERAGLRSARSAGNGVLGTPLEADVITAVDGHRTRDYDELVQVVRQKRIGQQVTLTVQRGSQTLKIRLRLGARADVVGR</sequence>
<dbReference type="GO" id="GO:0006508">
    <property type="term" value="P:proteolysis"/>
    <property type="evidence" value="ECO:0007669"/>
    <property type="project" value="UniProtKB-KW"/>
</dbReference>
<reference evidence="5 6" key="1">
    <citation type="submission" date="2020-08" db="EMBL/GenBank/DDBJ databases">
        <title>Genomic Encyclopedia of Type Strains, Phase IV (KMG-IV): sequencing the most valuable type-strain genomes for metagenomic binning, comparative biology and taxonomic classification.</title>
        <authorList>
            <person name="Goeker M."/>
        </authorList>
    </citation>
    <scope>NUCLEOTIDE SEQUENCE [LARGE SCALE GENOMIC DNA]</scope>
    <source>
        <strain evidence="5 6">DSM 21458</strain>
    </source>
</reference>
<dbReference type="InterPro" id="IPR001478">
    <property type="entry name" value="PDZ"/>
</dbReference>
<feature type="domain" description="PDZ" evidence="4">
    <location>
        <begin position="229"/>
        <end position="340"/>
    </location>
</feature>
<dbReference type="Gene3D" id="2.40.10.10">
    <property type="entry name" value="Trypsin-like serine proteases"/>
    <property type="match status" value="2"/>
</dbReference>
<keyword evidence="3" id="KW-0378">Hydrolase</keyword>
<dbReference type="InterPro" id="IPR009003">
    <property type="entry name" value="Peptidase_S1_PA"/>
</dbReference>
<proteinExistence type="inferred from homology"/>
<dbReference type="SMART" id="SM00228">
    <property type="entry name" value="PDZ"/>
    <property type="match status" value="1"/>
</dbReference>
<dbReference type="Gene3D" id="2.30.42.10">
    <property type="match status" value="1"/>
</dbReference>
<dbReference type="Proteomes" id="UP000569951">
    <property type="component" value="Unassembled WGS sequence"/>
</dbReference>
<dbReference type="AlphaFoldDB" id="A0A841I3Z3"/>
<dbReference type="Pfam" id="PF13365">
    <property type="entry name" value="Trypsin_2"/>
    <property type="match status" value="1"/>
</dbReference>
<dbReference type="InterPro" id="IPR001940">
    <property type="entry name" value="Peptidase_S1C"/>
</dbReference>
<dbReference type="EMBL" id="JACHHG010000015">
    <property type="protein sequence ID" value="MBB6099756.1"/>
    <property type="molecule type" value="Genomic_DNA"/>
</dbReference>
<dbReference type="RefSeq" id="WP_183988497.1">
    <property type="nucleotide sequence ID" value="NZ_JACHHG010000015.1"/>
</dbReference>
<evidence type="ECO:0000259" key="4">
    <source>
        <dbReference type="PROSITE" id="PS50106"/>
    </source>
</evidence>
<dbReference type="PANTHER" id="PTHR43343:SF3">
    <property type="entry name" value="PROTEASE DO-LIKE 8, CHLOROPLASTIC"/>
    <property type="match status" value="1"/>
</dbReference>
<dbReference type="SUPFAM" id="SSF50156">
    <property type="entry name" value="PDZ domain-like"/>
    <property type="match status" value="1"/>
</dbReference>
<gene>
    <name evidence="5" type="ORF">HNR42_003214</name>
</gene>
<evidence type="ECO:0000256" key="2">
    <source>
        <dbReference type="ARBA" id="ARBA00022670"/>
    </source>
</evidence>
<accession>A0A841I3Z3</accession>
<keyword evidence="6" id="KW-1185">Reference proteome</keyword>
<dbReference type="InterPro" id="IPR043504">
    <property type="entry name" value="Peptidase_S1_PA_chymotrypsin"/>
</dbReference>
<keyword evidence="2 5" id="KW-0645">Protease</keyword>
<dbReference type="Pfam" id="PF13180">
    <property type="entry name" value="PDZ_2"/>
    <property type="match status" value="1"/>
</dbReference>
<evidence type="ECO:0000313" key="6">
    <source>
        <dbReference type="Proteomes" id="UP000569951"/>
    </source>
</evidence>
<name>A0A841I3Z3_9DEIO</name>
<dbReference type="InterPro" id="IPR051201">
    <property type="entry name" value="Chloro_Bact_Ser_Proteases"/>
</dbReference>
<dbReference type="PANTHER" id="PTHR43343">
    <property type="entry name" value="PEPTIDASE S12"/>
    <property type="match status" value="1"/>
</dbReference>
<dbReference type="SUPFAM" id="SSF50494">
    <property type="entry name" value="Trypsin-like serine proteases"/>
    <property type="match status" value="1"/>
</dbReference>
<dbReference type="InterPro" id="IPR036034">
    <property type="entry name" value="PDZ_sf"/>
</dbReference>
<evidence type="ECO:0000256" key="3">
    <source>
        <dbReference type="ARBA" id="ARBA00022801"/>
    </source>
</evidence>
<dbReference type="PROSITE" id="PS50106">
    <property type="entry name" value="PDZ"/>
    <property type="match status" value="1"/>
</dbReference>
<organism evidence="5 6">
    <name type="scientific">Deinobacterium chartae</name>
    <dbReference type="NCBI Taxonomy" id="521158"/>
    <lineage>
        <taxon>Bacteria</taxon>
        <taxon>Thermotogati</taxon>
        <taxon>Deinococcota</taxon>
        <taxon>Deinococci</taxon>
        <taxon>Deinococcales</taxon>
        <taxon>Deinococcaceae</taxon>
        <taxon>Deinobacterium</taxon>
    </lineage>
</organism>
<dbReference type="GO" id="GO:0004252">
    <property type="term" value="F:serine-type endopeptidase activity"/>
    <property type="evidence" value="ECO:0007669"/>
    <property type="project" value="InterPro"/>
</dbReference>
<comment type="similarity">
    <text evidence="1">Belongs to the peptidase S1C family.</text>
</comment>
<protein>
    <submittedName>
        <fullName evidence="5">S1-C subfamily serine protease</fullName>
    </submittedName>
</protein>
<evidence type="ECO:0000256" key="1">
    <source>
        <dbReference type="ARBA" id="ARBA00010541"/>
    </source>
</evidence>
<comment type="caution">
    <text evidence="5">The sequence shown here is derived from an EMBL/GenBank/DDBJ whole genome shotgun (WGS) entry which is preliminary data.</text>
</comment>
<dbReference type="PRINTS" id="PR00834">
    <property type="entry name" value="PROTEASES2C"/>
</dbReference>
<evidence type="ECO:0000313" key="5">
    <source>
        <dbReference type="EMBL" id="MBB6099756.1"/>
    </source>
</evidence>